<evidence type="ECO:0000256" key="2">
    <source>
        <dbReference type="SAM" id="Phobius"/>
    </source>
</evidence>
<organism evidence="3 4">
    <name type="scientific">Streptomyces tardus</name>
    <dbReference type="NCBI Taxonomy" id="2780544"/>
    <lineage>
        <taxon>Bacteria</taxon>
        <taxon>Bacillati</taxon>
        <taxon>Actinomycetota</taxon>
        <taxon>Actinomycetes</taxon>
        <taxon>Kitasatosporales</taxon>
        <taxon>Streptomycetaceae</taxon>
        <taxon>Streptomyces</taxon>
    </lineage>
</organism>
<feature type="transmembrane region" description="Helical" evidence="2">
    <location>
        <begin position="275"/>
        <end position="297"/>
    </location>
</feature>
<reference evidence="3" key="1">
    <citation type="submission" date="2021-06" db="EMBL/GenBank/DDBJ databases">
        <title>Sequencing of actinobacteria type strains.</title>
        <authorList>
            <person name="Nguyen G.-S."/>
            <person name="Wentzel A."/>
        </authorList>
    </citation>
    <scope>NUCLEOTIDE SEQUENCE</scope>
    <source>
        <strain evidence="3">P38-E01</strain>
    </source>
</reference>
<dbReference type="RefSeq" id="WP_211042063.1">
    <property type="nucleotide sequence ID" value="NZ_JAELVF020000001.1"/>
</dbReference>
<comment type="caution">
    <text evidence="3">The sequence shown here is derived from an EMBL/GenBank/DDBJ whole genome shotgun (WGS) entry which is preliminary data.</text>
</comment>
<keyword evidence="4" id="KW-1185">Reference proteome</keyword>
<dbReference type="EMBL" id="JAELVF020000001">
    <property type="protein sequence ID" value="MBU7599216.1"/>
    <property type="molecule type" value="Genomic_DNA"/>
</dbReference>
<feature type="compositionally biased region" description="Low complexity" evidence="1">
    <location>
        <begin position="156"/>
        <end position="169"/>
    </location>
</feature>
<proteinExistence type="predicted"/>
<dbReference type="Proteomes" id="UP000694501">
    <property type="component" value="Unassembled WGS sequence"/>
</dbReference>
<evidence type="ECO:0000313" key="3">
    <source>
        <dbReference type="EMBL" id="MBU7599216.1"/>
    </source>
</evidence>
<feature type="compositionally biased region" description="Polar residues" evidence="1">
    <location>
        <begin position="61"/>
        <end position="76"/>
    </location>
</feature>
<dbReference type="AlphaFoldDB" id="A0A949JFS3"/>
<feature type="compositionally biased region" description="Low complexity" evidence="1">
    <location>
        <begin position="226"/>
        <end position="248"/>
    </location>
</feature>
<evidence type="ECO:0008006" key="5">
    <source>
        <dbReference type="Google" id="ProtNLM"/>
    </source>
</evidence>
<keyword evidence="2" id="KW-1133">Transmembrane helix</keyword>
<evidence type="ECO:0000256" key="1">
    <source>
        <dbReference type="SAM" id="MobiDB-lite"/>
    </source>
</evidence>
<keyword evidence="2" id="KW-0472">Membrane</keyword>
<feature type="compositionally biased region" description="Basic and acidic residues" evidence="1">
    <location>
        <begin position="572"/>
        <end position="586"/>
    </location>
</feature>
<evidence type="ECO:0000313" key="4">
    <source>
        <dbReference type="Proteomes" id="UP000694501"/>
    </source>
</evidence>
<protein>
    <recommendedName>
        <fullName evidence="5">Peptidoglycan binding domain-containing protein</fullName>
    </recommendedName>
</protein>
<feature type="region of interest" description="Disordered" evidence="1">
    <location>
        <begin position="1"/>
        <end position="267"/>
    </location>
</feature>
<accession>A0A949JFS3</accession>
<feature type="region of interest" description="Disordered" evidence="1">
    <location>
        <begin position="567"/>
        <end position="586"/>
    </location>
</feature>
<keyword evidence="2" id="KW-0812">Transmembrane</keyword>
<name>A0A949JFS3_9ACTN</name>
<gene>
    <name evidence="3" type="ORF">JGS22_016755</name>
</gene>
<sequence>MSRETDSSFPKGNEPDEPKTETTLTTRIRINIPGSRPIPPVVVRKTVDPAEASDSADVDEQAQSRTGQQPAAQSPNPAEGSRSGSDWFAPRKQPMGAPVDDQGPTGTPPDGTPVVPLRTDTPHAGTPAYGRAGPAGEPSAFDGMSAFDGGPPHSAGSSRQSPPTGPTSGPAGGDMPLLPPQFQQAQGAEPPTRPGPTPPPGITEMMKPPVATHDDRTGEQPQAGDPFAGFSSSGAPAGPEGPEPVAGPRTEPSEAEAEPFAFSDPKPAKRKGRSVLVLLGVAGAAVFAIAYGAGLLLNHSDVPNGTTVLGVDIGGSTREEAVDKLNSALGDRDTADLRITVEGGEQTLKPSVAGLGIDTDATVRGVTGRDYNPISVIGSLLGTSQDVEPTYTVDEDKLNAALEGLGGSGKSAEGMVRFENGEAVPVPGRAAMAIDSEKSAAALEAAYKERAAGGKDEPVTLPVSKQQPKITEQEMQRAVKQYGEPAMSGWVWLKAGGVEVPFSEKSISDFFTLRAGGTSLQPHVDAKALAQKYGGAFEGIVVDAGTGPVPMTAEHARAAVTKALMQKAPAEPGKRVAEVEGARSGS</sequence>
<feature type="compositionally biased region" description="Pro residues" evidence="1">
    <location>
        <begin position="191"/>
        <end position="201"/>
    </location>
</feature>